<reference evidence="2" key="1">
    <citation type="journal article" date="2012" name="Nat. Genet.">
        <title>Lifestyle transitions in plant pathogenic Colletotrichum fungi deciphered by genome and transcriptome analyses.</title>
        <authorList>
            <person name="O'Connell R.J."/>
            <person name="Thon M.R."/>
            <person name="Hacquard S."/>
            <person name="Amyotte S.G."/>
            <person name="Kleemann J."/>
            <person name="Torres M.F."/>
            <person name="Damm U."/>
            <person name="Buiate E.A."/>
            <person name="Epstein L."/>
            <person name="Alkan N."/>
            <person name="Altmueller J."/>
            <person name="Alvarado-Balderrama L."/>
            <person name="Bauser C.A."/>
            <person name="Becker C."/>
            <person name="Birren B.W."/>
            <person name="Chen Z."/>
            <person name="Choi J."/>
            <person name="Crouch J.A."/>
            <person name="Duvick J.P."/>
            <person name="Farman M.A."/>
            <person name="Gan P."/>
            <person name="Heiman D."/>
            <person name="Henrissat B."/>
            <person name="Howard R.J."/>
            <person name="Kabbage M."/>
            <person name="Koch C."/>
            <person name="Kracher B."/>
            <person name="Kubo Y."/>
            <person name="Law A.D."/>
            <person name="Lebrun M.-H."/>
            <person name="Lee Y.-H."/>
            <person name="Miyara I."/>
            <person name="Moore N."/>
            <person name="Neumann U."/>
            <person name="Nordstroem K."/>
            <person name="Panaccione D.G."/>
            <person name="Panstruga R."/>
            <person name="Place M."/>
            <person name="Proctor R.H."/>
            <person name="Prusky D."/>
            <person name="Rech G."/>
            <person name="Reinhardt R."/>
            <person name="Rollins J.A."/>
            <person name="Rounsley S."/>
            <person name="Schardl C.L."/>
            <person name="Schwartz D.C."/>
            <person name="Shenoy N."/>
            <person name="Shirasu K."/>
            <person name="Sikhakolli U.R."/>
            <person name="Stueber K."/>
            <person name="Sukno S.A."/>
            <person name="Sweigard J.A."/>
            <person name="Takano Y."/>
            <person name="Takahara H."/>
            <person name="Trail F."/>
            <person name="van der Does H.C."/>
            <person name="Voll L.M."/>
            <person name="Will I."/>
            <person name="Young S."/>
            <person name="Zeng Q."/>
            <person name="Zhang J."/>
            <person name="Zhou S."/>
            <person name="Dickman M.B."/>
            <person name="Schulze-Lefert P."/>
            <person name="Ver Loren van Themaat E."/>
            <person name="Ma L.-J."/>
            <person name="Vaillancourt L.J."/>
        </authorList>
    </citation>
    <scope>NUCLEOTIDE SEQUENCE [LARGE SCALE GENOMIC DNA]</scope>
    <source>
        <strain evidence="2">M1.001 / M2 / FGSC 10212</strain>
    </source>
</reference>
<proteinExistence type="predicted"/>
<dbReference type="VEuPathDB" id="FungiDB:GLRG_07134"/>
<dbReference type="RefSeq" id="XP_008096010.1">
    <property type="nucleotide sequence ID" value="XM_008097819.1"/>
</dbReference>
<dbReference type="GeneID" id="24412499"/>
<accession>E3QMA2</accession>
<organism evidence="2">
    <name type="scientific">Colletotrichum graminicola (strain M1.001 / M2 / FGSC 10212)</name>
    <name type="common">Maize anthracnose fungus</name>
    <name type="synonym">Glomerella graminicola</name>
    <dbReference type="NCBI Taxonomy" id="645133"/>
    <lineage>
        <taxon>Eukaryota</taxon>
        <taxon>Fungi</taxon>
        <taxon>Dikarya</taxon>
        <taxon>Ascomycota</taxon>
        <taxon>Pezizomycotina</taxon>
        <taxon>Sordariomycetes</taxon>
        <taxon>Hypocreomycetidae</taxon>
        <taxon>Glomerellales</taxon>
        <taxon>Glomerellaceae</taxon>
        <taxon>Colletotrichum</taxon>
        <taxon>Colletotrichum graminicola species complex</taxon>
    </lineage>
</organism>
<evidence type="ECO:0000313" key="1">
    <source>
        <dbReference type="EMBL" id="EFQ31990.1"/>
    </source>
</evidence>
<gene>
    <name evidence="1" type="ORF">GLRG_07134</name>
</gene>
<dbReference type="EMBL" id="GG697358">
    <property type="protein sequence ID" value="EFQ31990.1"/>
    <property type="molecule type" value="Genomic_DNA"/>
</dbReference>
<evidence type="ECO:0000313" key="2">
    <source>
        <dbReference type="Proteomes" id="UP000008782"/>
    </source>
</evidence>
<protein>
    <submittedName>
        <fullName evidence="1">Uncharacterized protein</fullName>
    </submittedName>
</protein>
<dbReference type="AlphaFoldDB" id="E3QMA2"/>
<name>E3QMA2_COLGM</name>
<sequence>MSVRDAAASMRTIVYGADVVYSCYLAGTGSVLGDMRFGFGNAAAAVGSNGDERFVLCADRGRRARHARSPGPG</sequence>
<keyword evidence="2" id="KW-1185">Reference proteome</keyword>
<dbReference type="Proteomes" id="UP000008782">
    <property type="component" value="Unassembled WGS sequence"/>
</dbReference>
<dbReference type="HOGENOM" id="CLU_2704656_0_0_1"/>